<evidence type="ECO:0000313" key="3">
    <source>
        <dbReference type="Proteomes" id="UP000612899"/>
    </source>
</evidence>
<evidence type="ECO:0000313" key="2">
    <source>
        <dbReference type="EMBL" id="GIH05103.1"/>
    </source>
</evidence>
<reference evidence="2" key="1">
    <citation type="submission" date="2021-01" db="EMBL/GenBank/DDBJ databases">
        <title>Whole genome shotgun sequence of Rhizocola hellebori NBRC 109834.</title>
        <authorList>
            <person name="Komaki H."/>
            <person name="Tamura T."/>
        </authorList>
    </citation>
    <scope>NUCLEOTIDE SEQUENCE</scope>
    <source>
        <strain evidence="2">NBRC 109834</strain>
    </source>
</reference>
<dbReference type="RefSeq" id="WP_203908964.1">
    <property type="nucleotide sequence ID" value="NZ_BONY01000016.1"/>
</dbReference>
<feature type="domain" description="Actinobacteria/chloroflexi VLRF1 release factor" evidence="1">
    <location>
        <begin position="75"/>
        <end position="207"/>
    </location>
</feature>
<dbReference type="SUPFAM" id="SSF53137">
    <property type="entry name" value="Translational machinery components"/>
    <property type="match status" value="1"/>
</dbReference>
<dbReference type="InterPro" id="IPR042226">
    <property type="entry name" value="eFR1_2_sf"/>
</dbReference>
<name>A0A8J3Q6S8_9ACTN</name>
<keyword evidence="3" id="KW-1185">Reference proteome</keyword>
<evidence type="ECO:0000259" key="1">
    <source>
        <dbReference type="Pfam" id="PF18859"/>
    </source>
</evidence>
<dbReference type="Proteomes" id="UP000612899">
    <property type="component" value="Unassembled WGS sequence"/>
</dbReference>
<protein>
    <recommendedName>
        <fullName evidence="1">Actinobacteria/chloroflexi VLRF1 release factor domain-containing protein</fullName>
    </recommendedName>
</protein>
<dbReference type="NCBIfam" id="NF041024">
    <property type="entry name" value="acVLRF1_NCBI"/>
    <property type="match status" value="1"/>
</dbReference>
<dbReference type="EMBL" id="BONY01000016">
    <property type="protein sequence ID" value="GIH05103.1"/>
    <property type="molecule type" value="Genomic_DNA"/>
</dbReference>
<accession>A0A8J3Q6S8</accession>
<proteinExistence type="predicted"/>
<organism evidence="2 3">
    <name type="scientific">Rhizocola hellebori</name>
    <dbReference type="NCBI Taxonomy" id="1392758"/>
    <lineage>
        <taxon>Bacteria</taxon>
        <taxon>Bacillati</taxon>
        <taxon>Actinomycetota</taxon>
        <taxon>Actinomycetes</taxon>
        <taxon>Micromonosporales</taxon>
        <taxon>Micromonosporaceae</taxon>
        <taxon>Rhizocola</taxon>
    </lineage>
</organism>
<dbReference type="Pfam" id="PF18859">
    <property type="entry name" value="acVLRF1"/>
    <property type="match status" value="1"/>
</dbReference>
<comment type="caution">
    <text evidence="2">The sequence shown here is derived from an EMBL/GenBank/DDBJ whole genome shotgun (WGS) entry which is preliminary data.</text>
</comment>
<gene>
    <name evidence="2" type="ORF">Rhe02_31700</name>
</gene>
<sequence>MVKVQPAAGGGRWAEISPHRLGGWLDGFYQRHDGAVEVGLLLSAANGDEATLIPPPGVPPVQTVDELLEQLKLPRRLGLLLARKGAVAVGVAQGDELISSKVERFYIQGRTAAGGWSQQRYARRRGNQAMAGVREAADIAARILLPAEPELDALVCGGDRASVDAILSDPRLAPLLAKRHDRLLDVPEPRLSVLEEALSAAKMIRIHLVP</sequence>
<dbReference type="AlphaFoldDB" id="A0A8J3Q6S8"/>
<dbReference type="Gene3D" id="3.30.420.60">
    <property type="entry name" value="eRF1 domain 2"/>
    <property type="match status" value="1"/>
</dbReference>
<dbReference type="InterPro" id="IPR040783">
    <property type="entry name" value="VLRF1"/>
</dbReference>